<proteinExistence type="predicted"/>
<evidence type="ECO:0000256" key="1">
    <source>
        <dbReference type="SAM" id="SignalP"/>
    </source>
</evidence>
<reference evidence="2 3" key="1">
    <citation type="submission" date="2018-02" db="EMBL/GenBank/DDBJ databases">
        <title>The genomes of Aspergillus section Nigri reveals drivers in fungal speciation.</title>
        <authorList>
            <consortium name="DOE Joint Genome Institute"/>
            <person name="Vesth T.C."/>
            <person name="Nybo J."/>
            <person name="Theobald S."/>
            <person name="Brandl J."/>
            <person name="Frisvad J.C."/>
            <person name="Nielsen K.F."/>
            <person name="Lyhne E.K."/>
            <person name="Kogle M.E."/>
            <person name="Kuo A."/>
            <person name="Riley R."/>
            <person name="Clum A."/>
            <person name="Nolan M."/>
            <person name="Lipzen A."/>
            <person name="Salamov A."/>
            <person name="Henrissat B."/>
            <person name="Wiebenga A."/>
            <person name="De vries R.P."/>
            <person name="Grigoriev I.V."/>
            <person name="Mortensen U.H."/>
            <person name="Andersen M.R."/>
            <person name="Baker S.E."/>
        </authorList>
    </citation>
    <scope>NUCLEOTIDE SEQUENCE [LARGE SCALE GENOMIC DNA]</scope>
    <source>
        <strain evidence="2 3">CBS 115571</strain>
    </source>
</reference>
<protein>
    <recommendedName>
        <fullName evidence="4">Secreted protein</fullName>
    </recommendedName>
</protein>
<feature type="signal peptide" evidence="1">
    <location>
        <begin position="1"/>
        <end position="31"/>
    </location>
</feature>
<organism evidence="2 3">
    <name type="scientific">Aspergillus violaceofuscus (strain CBS 115571)</name>
    <dbReference type="NCBI Taxonomy" id="1450538"/>
    <lineage>
        <taxon>Eukaryota</taxon>
        <taxon>Fungi</taxon>
        <taxon>Dikarya</taxon>
        <taxon>Ascomycota</taxon>
        <taxon>Pezizomycotina</taxon>
        <taxon>Eurotiomycetes</taxon>
        <taxon>Eurotiomycetidae</taxon>
        <taxon>Eurotiales</taxon>
        <taxon>Aspergillaceae</taxon>
        <taxon>Aspergillus</taxon>
    </lineage>
</organism>
<keyword evidence="1" id="KW-0732">Signal</keyword>
<feature type="chain" id="PRO_5015945363" description="Secreted protein" evidence="1">
    <location>
        <begin position="32"/>
        <end position="100"/>
    </location>
</feature>
<name>A0A2V5HEZ7_ASPV1</name>
<evidence type="ECO:0000313" key="2">
    <source>
        <dbReference type="EMBL" id="PYI22915.1"/>
    </source>
</evidence>
<dbReference type="EMBL" id="KZ825108">
    <property type="protein sequence ID" value="PYI22915.1"/>
    <property type="molecule type" value="Genomic_DNA"/>
</dbReference>
<evidence type="ECO:0000313" key="3">
    <source>
        <dbReference type="Proteomes" id="UP000249829"/>
    </source>
</evidence>
<gene>
    <name evidence="2" type="ORF">BO99DRAFT_399647</name>
</gene>
<dbReference type="Proteomes" id="UP000249829">
    <property type="component" value="Unassembled WGS sequence"/>
</dbReference>
<dbReference type="AlphaFoldDB" id="A0A2V5HEZ7"/>
<evidence type="ECO:0008006" key="4">
    <source>
        <dbReference type="Google" id="ProtNLM"/>
    </source>
</evidence>
<keyword evidence="3" id="KW-1185">Reference proteome</keyword>
<sequence>MAWILTFFALANSLSLSFLVALACLSPPSFSFSCLGLSMHKHKHKHWACHVSCQGEQAIQGRSSFSPNTHLNYTHYTTLHYTKSLHYYYFRLRPFANPYC</sequence>
<accession>A0A2V5HEZ7</accession>